<evidence type="ECO:0000313" key="2">
    <source>
        <dbReference type="Proteomes" id="UP000054559"/>
    </source>
</evidence>
<reference evidence="2" key="1">
    <citation type="journal article" date="2010" name="Genome Res.">
        <title>Population genomic sequencing of Coccidioides fungi reveals recent hybridization and transposon control.</title>
        <authorList>
            <person name="Neafsey D.E."/>
            <person name="Barker B.M."/>
            <person name="Sharpton T.J."/>
            <person name="Stajich J.E."/>
            <person name="Park D.J."/>
            <person name="Whiston E."/>
            <person name="Hung C.-Y."/>
            <person name="McMahan C."/>
            <person name="White J."/>
            <person name="Sykes S."/>
            <person name="Heiman D."/>
            <person name="Young S."/>
            <person name="Zeng Q."/>
            <person name="Abouelleil A."/>
            <person name="Aftuck L."/>
            <person name="Bessette D."/>
            <person name="Brown A."/>
            <person name="FitzGerald M."/>
            <person name="Lui A."/>
            <person name="Macdonald J.P."/>
            <person name="Priest M."/>
            <person name="Orbach M.J."/>
            <person name="Galgiani J.N."/>
            <person name="Kirkland T.N."/>
            <person name="Cole G.T."/>
            <person name="Birren B.W."/>
            <person name="Henn M.R."/>
            <person name="Taylor J.W."/>
            <person name="Rounsley S.D."/>
        </authorList>
    </citation>
    <scope>NUCLEOTIDE SEQUENCE [LARGE SCALE GENOMIC DNA]</scope>
    <source>
        <strain evidence="2">RMSCC 3703</strain>
    </source>
</reference>
<protein>
    <submittedName>
        <fullName evidence="1">Uncharacterized protein</fullName>
    </submittedName>
</protein>
<dbReference type="EMBL" id="DS268155">
    <property type="protein sequence ID" value="KMU77405.1"/>
    <property type="molecule type" value="Genomic_DNA"/>
</dbReference>
<proteinExistence type="predicted"/>
<dbReference type="AlphaFoldDB" id="A0A0J8QZC0"/>
<dbReference type="Proteomes" id="UP000054559">
    <property type="component" value="Unassembled WGS sequence"/>
</dbReference>
<evidence type="ECO:0000313" key="1">
    <source>
        <dbReference type="EMBL" id="KMU77405.1"/>
    </source>
</evidence>
<gene>
    <name evidence="1" type="ORF">CISG_06653</name>
</gene>
<sequence>MREEGSELERRANESIGRKLALTALNLYRKSLRAFVVTQHRPQAQRPARRMAIATTASPDRDKGEASRALQLAAFIPPSKINAAAAPTRQISPLPSGSIYEDLPHILLSYLYGLACGMSMIVRTPRSISRNTVGPETLIVDLIQNWPRSRRSLFASSAAKVEANDTPVK</sequence>
<name>A0A0J8QZC0_COCIT</name>
<accession>A0A0J8QZC0</accession>
<organism evidence="1 2">
    <name type="scientific">Coccidioides immitis RMSCC 3703</name>
    <dbReference type="NCBI Taxonomy" id="454286"/>
    <lineage>
        <taxon>Eukaryota</taxon>
        <taxon>Fungi</taxon>
        <taxon>Dikarya</taxon>
        <taxon>Ascomycota</taxon>
        <taxon>Pezizomycotina</taxon>
        <taxon>Eurotiomycetes</taxon>
        <taxon>Eurotiomycetidae</taxon>
        <taxon>Onygenales</taxon>
        <taxon>Onygenaceae</taxon>
        <taxon>Coccidioides</taxon>
    </lineage>
</organism>